<dbReference type="InterPro" id="IPR019734">
    <property type="entry name" value="TPR_rpt"/>
</dbReference>
<evidence type="ECO:0000313" key="2">
    <source>
        <dbReference type="EMBL" id="PIW15431.1"/>
    </source>
</evidence>
<evidence type="ECO:0000313" key="3">
    <source>
        <dbReference type="Proteomes" id="UP000231019"/>
    </source>
</evidence>
<dbReference type="Gene3D" id="1.25.40.10">
    <property type="entry name" value="Tetratricopeptide repeat domain"/>
    <property type="match status" value="1"/>
</dbReference>
<proteinExistence type="predicted"/>
<dbReference type="PROSITE" id="PS50005">
    <property type="entry name" value="TPR"/>
    <property type="match status" value="1"/>
</dbReference>
<comment type="caution">
    <text evidence="2">The sequence shown here is derived from an EMBL/GenBank/DDBJ whole genome shotgun (WGS) entry which is preliminary data.</text>
</comment>
<evidence type="ECO:0000256" key="1">
    <source>
        <dbReference type="PROSITE-ProRule" id="PRU00339"/>
    </source>
</evidence>
<dbReference type="SMART" id="SM00028">
    <property type="entry name" value="TPR"/>
    <property type="match status" value="6"/>
</dbReference>
<dbReference type="EMBL" id="PFFQ01000053">
    <property type="protein sequence ID" value="PIW15431.1"/>
    <property type="molecule type" value="Genomic_DNA"/>
</dbReference>
<dbReference type="InterPro" id="IPR011990">
    <property type="entry name" value="TPR-like_helical_dom_sf"/>
</dbReference>
<organism evidence="2 3">
    <name type="scientific">bacterium (Candidatus Blackallbacteria) CG17_big_fil_post_rev_8_21_14_2_50_48_46</name>
    <dbReference type="NCBI Taxonomy" id="2014261"/>
    <lineage>
        <taxon>Bacteria</taxon>
        <taxon>Candidatus Blackallbacteria</taxon>
    </lineage>
</organism>
<sequence>MRGAAYFEKALDFFQQGALAQAKQTCRLGLAQAPANFEGWRLLALIYQRGGQSEAALTALHQALRLAPEAAVLYCDLGHFRAESKAPDLARSAYRKALVCDPDYWLAWLGLGQLEAEWGTVQAAWGAWWEVLQREPFQYEALLGILEILRRQKNWQAAEQIVQKALSASCFSKAQRARLLTQQGVLWQDQGLFQAALGAFAQARVLLPELADACFGQGSVFQEQGERELARAAYLECLKLQPLHAEAQLNLGLLDLSESKWESGFQRLGWRKFTQGYRGEILQPTWQGESLRGKTLLVQGELGQGDMLLFARFLRPALHLAKKVYFRGSETLLPLLETMPGLETVSLEAPLPVYDKACLLLDLPALLGLRPLDCPPPYLQVEPLNRAPLEVPFRARVGFCWHGQLPERQPLPTAQRMAARKQIPLAAFIPVFQALPELAFFSLQWPEEPELALYPGLFSLAGSFENWLDTARAMAALDLVISADTAIAHLAGALGKPVFLLLPEPAYWLWPERGSDFDWYPRLRIFRQSLAGDWSDPMAELSMALREGFGF</sequence>
<dbReference type="Gene3D" id="3.40.50.2000">
    <property type="entry name" value="Glycogen Phosphorylase B"/>
    <property type="match status" value="1"/>
</dbReference>
<gene>
    <name evidence="2" type="ORF">COW36_18635</name>
</gene>
<name>A0A2M7G149_9BACT</name>
<dbReference type="Pfam" id="PF13432">
    <property type="entry name" value="TPR_16"/>
    <property type="match status" value="2"/>
</dbReference>
<dbReference type="SUPFAM" id="SSF48452">
    <property type="entry name" value="TPR-like"/>
    <property type="match status" value="1"/>
</dbReference>
<protein>
    <submittedName>
        <fullName evidence="2">Uncharacterized protein</fullName>
    </submittedName>
</protein>
<dbReference type="PANTHER" id="PTHR44809:SF1">
    <property type="entry name" value="PROTEIN O-MANNOSYL-TRANSFERASE TMTC1"/>
    <property type="match status" value="1"/>
</dbReference>
<dbReference type="InterPro" id="IPR052943">
    <property type="entry name" value="TMTC_O-mannosyl-trnsfr"/>
</dbReference>
<dbReference type="PANTHER" id="PTHR44809">
    <property type="match status" value="1"/>
</dbReference>
<feature type="repeat" description="TPR" evidence="1">
    <location>
        <begin position="37"/>
        <end position="70"/>
    </location>
</feature>
<accession>A0A2M7G149</accession>
<dbReference type="SUPFAM" id="SSF53756">
    <property type="entry name" value="UDP-Glycosyltransferase/glycogen phosphorylase"/>
    <property type="match status" value="1"/>
</dbReference>
<dbReference type="Proteomes" id="UP000231019">
    <property type="component" value="Unassembled WGS sequence"/>
</dbReference>
<keyword evidence="1" id="KW-0802">TPR repeat</keyword>
<reference evidence="2 3" key="1">
    <citation type="submission" date="2017-09" db="EMBL/GenBank/DDBJ databases">
        <title>Depth-based differentiation of microbial function through sediment-hosted aquifers and enrichment of novel symbionts in the deep terrestrial subsurface.</title>
        <authorList>
            <person name="Probst A.J."/>
            <person name="Ladd B."/>
            <person name="Jarett J.K."/>
            <person name="Geller-Mcgrath D.E."/>
            <person name="Sieber C.M."/>
            <person name="Emerson J.B."/>
            <person name="Anantharaman K."/>
            <person name="Thomas B.C."/>
            <person name="Malmstrom R."/>
            <person name="Stieglmeier M."/>
            <person name="Klingl A."/>
            <person name="Woyke T."/>
            <person name="Ryan C.M."/>
            <person name="Banfield J.F."/>
        </authorList>
    </citation>
    <scope>NUCLEOTIDE SEQUENCE [LARGE SCALE GENOMIC DNA]</scope>
    <source>
        <strain evidence="2">CG17_big_fil_post_rev_8_21_14_2_50_48_46</strain>
    </source>
</reference>
<dbReference type="AlphaFoldDB" id="A0A2M7G149"/>